<dbReference type="Proteomes" id="UP000268084">
    <property type="component" value="Chromosome"/>
</dbReference>
<dbReference type="Gene3D" id="3.30.499.10">
    <property type="entry name" value="Aconitase, domain 3"/>
    <property type="match status" value="2"/>
</dbReference>
<organism evidence="14 15">
    <name type="scientific">Nakamurella antarctica</name>
    <dbReference type="NCBI Taxonomy" id="1902245"/>
    <lineage>
        <taxon>Bacteria</taxon>
        <taxon>Bacillati</taxon>
        <taxon>Actinomycetota</taxon>
        <taxon>Actinomycetes</taxon>
        <taxon>Nakamurellales</taxon>
        <taxon>Nakamurellaceae</taxon>
        <taxon>Nakamurella</taxon>
    </lineage>
</organism>
<evidence type="ECO:0000256" key="9">
    <source>
        <dbReference type="ARBA" id="ARBA00023014"/>
    </source>
</evidence>
<dbReference type="InterPro" id="IPR050067">
    <property type="entry name" value="IPM_dehydratase_rel_enz"/>
</dbReference>
<comment type="catalytic activity">
    <reaction evidence="1 12">
        <text>(2R,3S)-3-isopropylmalate = (2S)-2-isopropylmalate</text>
        <dbReference type="Rhea" id="RHEA:32287"/>
        <dbReference type="ChEBI" id="CHEBI:1178"/>
        <dbReference type="ChEBI" id="CHEBI:35121"/>
        <dbReference type="EC" id="4.2.1.33"/>
    </reaction>
</comment>
<gene>
    <name evidence="12 14" type="primary">leuC</name>
    <name evidence="14" type="ORF">EH165_10315</name>
</gene>
<comment type="similarity">
    <text evidence="12">Belongs to the aconitase/IPM isomerase family. LeuC type 1 subfamily.</text>
</comment>
<dbReference type="PROSITE" id="PS00450">
    <property type="entry name" value="ACONITASE_1"/>
    <property type="match status" value="1"/>
</dbReference>
<dbReference type="FunFam" id="3.30.499.10:FF:000006">
    <property type="entry name" value="3-isopropylmalate dehydratase large subunit"/>
    <property type="match status" value="1"/>
</dbReference>
<evidence type="ECO:0000259" key="13">
    <source>
        <dbReference type="Pfam" id="PF00330"/>
    </source>
</evidence>
<dbReference type="EC" id="4.2.1.33" evidence="12"/>
<keyword evidence="7 12" id="KW-0479">Metal-binding</keyword>
<dbReference type="GO" id="GO:0046872">
    <property type="term" value="F:metal ion binding"/>
    <property type="evidence" value="ECO:0007669"/>
    <property type="project" value="UniProtKB-KW"/>
</dbReference>
<keyword evidence="11 12" id="KW-0100">Branched-chain amino acid biosynthesis</keyword>
<dbReference type="NCBIfam" id="NF009116">
    <property type="entry name" value="PRK12466.1"/>
    <property type="match status" value="1"/>
</dbReference>
<comment type="function">
    <text evidence="2 12">Catalyzes the isomerization between 2-isopropylmalate and 3-isopropylmalate, via the formation of 2-isopropylmaleate.</text>
</comment>
<dbReference type="RefSeq" id="WP_124799380.1">
    <property type="nucleotide sequence ID" value="NZ_CP034170.1"/>
</dbReference>
<dbReference type="NCBIfam" id="TIGR00170">
    <property type="entry name" value="leuC"/>
    <property type="match status" value="1"/>
</dbReference>
<proteinExistence type="inferred from homology"/>
<dbReference type="GO" id="GO:0051539">
    <property type="term" value="F:4 iron, 4 sulfur cluster binding"/>
    <property type="evidence" value="ECO:0007669"/>
    <property type="project" value="UniProtKB-KW"/>
</dbReference>
<dbReference type="Pfam" id="PF00330">
    <property type="entry name" value="Aconitase"/>
    <property type="match status" value="1"/>
</dbReference>
<evidence type="ECO:0000256" key="6">
    <source>
        <dbReference type="ARBA" id="ARBA00022605"/>
    </source>
</evidence>
<feature type="binding site" evidence="12">
    <location>
        <position position="410"/>
    </location>
    <ligand>
        <name>[4Fe-4S] cluster</name>
        <dbReference type="ChEBI" id="CHEBI:49883"/>
    </ligand>
</feature>
<dbReference type="PRINTS" id="PR00415">
    <property type="entry name" value="ACONITASE"/>
</dbReference>
<dbReference type="GO" id="GO:0009098">
    <property type="term" value="P:L-leucine biosynthetic process"/>
    <property type="evidence" value="ECO:0007669"/>
    <property type="project" value="UniProtKB-UniRule"/>
</dbReference>
<dbReference type="CDD" id="cd01583">
    <property type="entry name" value="IPMI"/>
    <property type="match status" value="1"/>
</dbReference>
<comment type="subunit">
    <text evidence="12">Heterodimer of LeuC and LeuD.</text>
</comment>
<dbReference type="UniPathway" id="UPA00946"/>
<comment type="cofactor">
    <cofactor evidence="12">
        <name>[4Fe-4S] cluster</name>
        <dbReference type="ChEBI" id="CHEBI:49883"/>
    </cofactor>
    <text evidence="12">Binds 1 [4Fe-4S] cluster per subunit.</text>
</comment>
<reference evidence="14 15" key="2">
    <citation type="submission" date="2018-12" db="EMBL/GenBank/DDBJ databases">
        <title>Nakamurella antarcticus sp. nov., isolated from Antarctica South Shetland Islands soil.</title>
        <authorList>
            <person name="Peng F."/>
        </authorList>
    </citation>
    <scope>NUCLEOTIDE SEQUENCE [LARGE SCALE GENOMIC DNA]</scope>
    <source>
        <strain evidence="14 15">S14-144</strain>
    </source>
</reference>
<evidence type="ECO:0000256" key="8">
    <source>
        <dbReference type="ARBA" id="ARBA00023004"/>
    </source>
</evidence>
<keyword evidence="9 12" id="KW-0411">Iron-sulfur</keyword>
<dbReference type="EMBL" id="CP034170">
    <property type="protein sequence ID" value="AZI58471.1"/>
    <property type="molecule type" value="Genomic_DNA"/>
</dbReference>
<dbReference type="HAMAP" id="MF_01026">
    <property type="entry name" value="LeuC_type1"/>
    <property type="match status" value="1"/>
</dbReference>
<dbReference type="NCBIfam" id="NF004016">
    <property type="entry name" value="PRK05478.1"/>
    <property type="match status" value="1"/>
</dbReference>
<dbReference type="InterPro" id="IPR018136">
    <property type="entry name" value="Aconitase_4Fe-4S_BS"/>
</dbReference>
<dbReference type="FunFam" id="3.30.499.10:FF:000007">
    <property type="entry name" value="3-isopropylmalate dehydratase large subunit"/>
    <property type="match status" value="1"/>
</dbReference>
<dbReference type="PANTHER" id="PTHR43822">
    <property type="entry name" value="HOMOACONITASE, MITOCHONDRIAL-RELATED"/>
    <property type="match status" value="1"/>
</dbReference>
<evidence type="ECO:0000256" key="1">
    <source>
        <dbReference type="ARBA" id="ARBA00000491"/>
    </source>
</evidence>
<dbReference type="UniPathway" id="UPA00048">
    <property type="reaction ID" value="UER00071"/>
</dbReference>
<evidence type="ECO:0000256" key="11">
    <source>
        <dbReference type="ARBA" id="ARBA00023304"/>
    </source>
</evidence>
<reference evidence="14 15" key="1">
    <citation type="submission" date="2018-11" db="EMBL/GenBank/DDBJ databases">
        <authorList>
            <person name="Da X."/>
        </authorList>
    </citation>
    <scope>NUCLEOTIDE SEQUENCE [LARGE SCALE GENOMIC DNA]</scope>
    <source>
        <strain evidence="14 15">S14-144</strain>
    </source>
</reference>
<evidence type="ECO:0000256" key="3">
    <source>
        <dbReference type="ARBA" id="ARBA00004729"/>
    </source>
</evidence>
<feature type="binding site" evidence="12">
    <location>
        <position position="347"/>
    </location>
    <ligand>
        <name>[4Fe-4S] cluster</name>
        <dbReference type="ChEBI" id="CHEBI:49883"/>
    </ligand>
</feature>
<evidence type="ECO:0000256" key="4">
    <source>
        <dbReference type="ARBA" id="ARBA00022430"/>
    </source>
</evidence>
<accession>A0A3G8ZXV4</accession>
<dbReference type="GO" id="GO:0003861">
    <property type="term" value="F:3-isopropylmalate dehydratase activity"/>
    <property type="evidence" value="ECO:0007669"/>
    <property type="project" value="UniProtKB-UniRule"/>
</dbReference>
<keyword evidence="10 12" id="KW-0456">Lyase</keyword>
<feature type="domain" description="Aconitase/3-isopropylmalate dehydratase large subunit alpha/beta/alpha" evidence="13">
    <location>
        <begin position="7"/>
        <end position="457"/>
    </location>
</feature>
<evidence type="ECO:0000256" key="5">
    <source>
        <dbReference type="ARBA" id="ARBA00022485"/>
    </source>
</evidence>
<keyword evidence="8 12" id="KW-0408">Iron</keyword>
<evidence type="ECO:0000256" key="7">
    <source>
        <dbReference type="ARBA" id="ARBA00022723"/>
    </source>
</evidence>
<dbReference type="InterPro" id="IPR001030">
    <property type="entry name" value="Acoase/IPM_deHydtase_lsu_aba"/>
</dbReference>
<dbReference type="InterPro" id="IPR004430">
    <property type="entry name" value="3-IsopropMal_deHydase_lsu"/>
</dbReference>
<keyword evidence="5 12" id="KW-0004">4Fe-4S</keyword>
<name>A0A3G8ZXV4_9ACTN</name>
<keyword evidence="4 12" id="KW-0432">Leucine biosynthesis</keyword>
<dbReference type="KEGG" id="nak:EH165_10315"/>
<evidence type="ECO:0000256" key="12">
    <source>
        <dbReference type="HAMAP-Rule" id="MF_01026"/>
    </source>
</evidence>
<evidence type="ECO:0000313" key="15">
    <source>
        <dbReference type="Proteomes" id="UP000268084"/>
    </source>
</evidence>
<evidence type="ECO:0000256" key="10">
    <source>
        <dbReference type="ARBA" id="ARBA00023239"/>
    </source>
</evidence>
<dbReference type="InterPro" id="IPR036008">
    <property type="entry name" value="Aconitase_4Fe-4S_dom"/>
</dbReference>
<dbReference type="SUPFAM" id="SSF53732">
    <property type="entry name" value="Aconitase iron-sulfur domain"/>
    <property type="match status" value="1"/>
</dbReference>
<evidence type="ECO:0000256" key="2">
    <source>
        <dbReference type="ARBA" id="ARBA00002695"/>
    </source>
</evidence>
<protein>
    <recommendedName>
        <fullName evidence="12">3-isopropylmalate dehydratase large subunit</fullName>
        <ecNumber evidence="12">4.2.1.33</ecNumber>
    </recommendedName>
    <alternativeName>
        <fullName evidence="12">Alpha-IPM isomerase</fullName>
        <shortName evidence="12">IPMI</shortName>
    </alternativeName>
    <alternativeName>
        <fullName evidence="12">Isopropylmalate isomerase</fullName>
    </alternativeName>
</protein>
<feature type="binding site" evidence="12">
    <location>
        <position position="407"/>
    </location>
    <ligand>
        <name>[4Fe-4S] cluster</name>
        <dbReference type="ChEBI" id="CHEBI:49883"/>
    </ligand>
</feature>
<sequence>MSRTLAEKVWDAHVVHRAPGEPDLLFIDLHLVHEVTSPQAFDGLRLAGRPVRRPDLTLATEDHNVPTLNINLPIADEVSRTQVETLRRNCAEFGIKLYSMGNAEQGIVHVVGPQLGLTQPGMTVVCGDSHTSTHGAFGALAFGIGTSEVEHVMATQTLPLNPFRTMAITINGTLPAGVTAKDIILAVIAKIGTGGGQGYVLEYRGEAIEALSMEGRMTICNMSIEAGARAGMIAPDDTTFDYLKGRDHAPTGAQWDAAVDYWRSLATDPGAIFDAEIVLQAADLSPYVTWGTNPGQGLPLAASVPDPADIADDGERMTVEKALEYMDLAPGTPLRQVRVDSVFIGSCTNGRIEDLRVAAEILRDRSVATGMRMLVVPGSMRVKLQAEIEGLDKIFVAAGAEWRSAGCSMCLGMNPDQLAPGERCASTSNRNFEGRQGKGGRTHLVSPAVAAATAIAGTLASPADLAPAAAPSSI</sequence>
<dbReference type="PROSITE" id="PS01244">
    <property type="entry name" value="ACONITASE_2"/>
    <property type="match status" value="1"/>
</dbReference>
<dbReference type="InterPro" id="IPR033941">
    <property type="entry name" value="IPMI_cat"/>
</dbReference>
<keyword evidence="15" id="KW-1185">Reference proteome</keyword>
<comment type="pathway">
    <text evidence="3 12">Amino-acid biosynthesis; L-leucine biosynthesis; L-leucine from 3-methyl-2-oxobutanoate: step 2/4.</text>
</comment>
<keyword evidence="6 12" id="KW-0028">Amino-acid biosynthesis</keyword>
<dbReference type="AlphaFoldDB" id="A0A3G8ZXV4"/>
<dbReference type="InterPro" id="IPR015931">
    <property type="entry name" value="Acnase/IPM_dHydase_lsu_aba_1/3"/>
</dbReference>
<evidence type="ECO:0000313" key="14">
    <source>
        <dbReference type="EMBL" id="AZI58471.1"/>
    </source>
</evidence>
<dbReference type="PANTHER" id="PTHR43822:SF9">
    <property type="entry name" value="3-ISOPROPYLMALATE DEHYDRATASE"/>
    <property type="match status" value="1"/>
</dbReference>
<dbReference type="OrthoDB" id="9802769at2"/>